<dbReference type="CDD" id="cd18791">
    <property type="entry name" value="SF2_C_RHA"/>
    <property type="match status" value="1"/>
</dbReference>
<protein>
    <submittedName>
        <fullName evidence="8">ATP-dependent RNA helicase HrpA</fullName>
        <ecNumber evidence="8">3.6.4.13</ecNumber>
    </submittedName>
</protein>
<gene>
    <name evidence="8" type="primary">hrpA</name>
    <name evidence="8" type="ORF">F1609_10920</name>
</gene>
<evidence type="ECO:0000259" key="6">
    <source>
        <dbReference type="PROSITE" id="PS51192"/>
    </source>
</evidence>
<dbReference type="Gene3D" id="3.40.50.300">
    <property type="entry name" value="P-loop containing nucleotide triphosphate hydrolases"/>
    <property type="match status" value="2"/>
</dbReference>
<feature type="domain" description="Helicase C-terminal" evidence="7">
    <location>
        <begin position="326"/>
        <end position="489"/>
    </location>
</feature>
<feature type="domain" description="Helicase ATP-binding" evidence="6">
    <location>
        <begin position="110"/>
        <end position="273"/>
    </location>
</feature>
<evidence type="ECO:0000313" key="8">
    <source>
        <dbReference type="EMBL" id="NHZ40661.1"/>
    </source>
</evidence>
<proteinExistence type="predicted"/>
<evidence type="ECO:0000256" key="4">
    <source>
        <dbReference type="ARBA" id="ARBA00022840"/>
    </source>
</evidence>
<dbReference type="GO" id="GO:0003724">
    <property type="term" value="F:RNA helicase activity"/>
    <property type="evidence" value="ECO:0007669"/>
    <property type="project" value="UniProtKB-EC"/>
</dbReference>
<keyword evidence="3 8" id="KW-0347">Helicase</keyword>
<feature type="compositionally biased region" description="Polar residues" evidence="5">
    <location>
        <begin position="1085"/>
        <end position="1098"/>
    </location>
</feature>
<dbReference type="GO" id="GO:0016787">
    <property type="term" value="F:hydrolase activity"/>
    <property type="evidence" value="ECO:0007669"/>
    <property type="project" value="UniProtKB-KW"/>
</dbReference>
<feature type="region of interest" description="Disordered" evidence="5">
    <location>
        <begin position="1"/>
        <end position="100"/>
    </location>
</feature>
<name>A0ABX0M0K3_9BURK</name>
<feature type="compositionally biased region" description="Basic and acidic residues" evidence="5">
    <location>
        <begin position="78"/>
        <end position="87"/>
    </location>
</feature>
<dbReference type="PROSITE" id="PS51194">
    <property type="entry name" value="HELICASE_CTER"/>
    <property type="match status" value="1"/>
</dbReference>
<dbReference type="SMART" id="SM00490">
    <property type="entry name" value="HELICc"/>
    <property type="match status" value="1"/>
</dbReference>
<comment type="caution">
    <text evidence="8">The sequence shown here is derived from an EMBL/GenBank/DDBJ whole genome shotgun (WGS) entry which is preliminary data.</text>
</comment>
<keyword evidence="9" id="KW-1185">Reference proteome</keyword>
<dbReference type="Gene3D" id="1.20.120.1080">
    <property type="match status" value="1"/>
</dbReference>
<dbReference type="Proteomes" id="UP000819052">
    <property type="component" value="Unassembled WGS sequence"/>
</dbReference>
<dbReference type="NCBIfam" id="TIGR01967">
    <property type="entry name" value="DEAH_box_HrpA"/>
    <property type="match status" value="1"/>
</dbReference>
<dbReference type="Pfam" id="PF00271">
    <property type="entry name" value="Helicase_C"/>
    <property type="match status" value="1"/>
</dbReference>
<evidence type="ECO:0000256" key="5">
    <source>
        <dbReference type="SAM" id="MobiDB-lite"/>
    </source>
</evidence>
<dbReference type="InterPro" id="IPR010222">
    <property type="entry name" value="RNA_helicase_HrpA"/>
</dbReference>
<keyword evidence="2 8" id="KW-0378">Hydrolase</keyword>
<dbReference type="InterPro" id="IPR011545">
    <property type="entry name" value="DEAD/DEAH_box_helicase_dom"/>
</dbReference>
<dbReference type="SMART" id="SM00487">
    <property type="entry name" value="DEXDc"/>
    <property type="match status" value="1"/>
</dbReference>
<dbReference type="PANTHER" id="PTHR18934">
    <property type="entry name" value="ATP-DEPENDENT RNA HELICASE"/>
    <property type="match status" value="1"/>
</dbReference>
<dbReference type="SMART" id="SM00382">
    <property type="entry name" value="AAA"/>
    <property type="match status" value="1"/>
</dbReference>
<feature type="region of interest" description="Disordered" evidence="5">
    <location>
        <begin position="1068"/>
        <end position="1098"/>
    </location>
</feature>
<evidence type="ECO:0000256" key="1">
    <source>
        <dbReference type="ARBA" id="ARBA00022741"/>
    </source>
</evidence>
<dbReference type="InterPro" id="IPR048333">
    <property type="entry name" value="HA2_WH"/>
</dbReference>
<dbReference type="InterPro" id="IPR024590">
    <property type="entry name" value="HrpA_C"/>
</dbReference>
<keyword evidence="4" id="KW-0067">ATP-binding</keyword>
<organism evidence="8 9">
    <name type="scientific">Massilia aquatica</name>
    <dbReference type="NCBI Taxonomy" id="2609000"/>
    <lineage>
        <taxon>Bacteria</taxon>
        <taxon>Pseudomonadati</taxon>
        <taxon>Pseudomonadota</taxon>
        <taxon>Betaproteobacteria</taxon>
        <taxon>Burkholderiales</taxon>
        <taxon>Oxalobacteraceae</taxon>
        <taxon>Telluria group</taxon>
        <taxon>Massilia</taxon>
    </lineage>
</organism>
<feature type="region of interest" description="Disordered" evidence="5">
    <location>
        <begin position="292"/>
        <end position="311"/>
    </location>
</feature>
<dbReference type="InterPro" id="IPR007502">
    <property type="entry name" value="Helicase-assoc_dom"/>
</dbReference>
<dbReference type="Pfam" id="PF00270">
    <property type="entry name" value="DEAD"/>
    <property type="match status" value="1"/>
</dbReference>
<accession>A0ABX0M0K3</accession>
<evidence type="ECO:0000256" key="3">
    <source>
        <dbReference type="ARBA" id="ARBA00022806"/>
    </source>
</evidence>
<evidence type="ECO:0000313" key="9">
    <source>
        <dbReference type="Proteomes" id="UP000819052"/>
    </source>
</evidence>
<dbReference type="Pfam" id="PF07717">
    <property type="entry name" value="OB_NTP_bind"/>
    <property type="match status" value="1"/>
</dbReference>
<dbReference type="PROSITE" id="PS51192">
    <property type="entry name" value="HELICASE_ATP_BIND_1"/>
    <property type="match status" value="1"/>
</dbReference>
<dbReference type="InterPro" id="IPR014001">
    <property type="entry name" value="Helicase_ATP-bd"/>
</dbReference>
<dbReference type="SUPFAM" id="SSF52540">
    <property type="entry name" value="P-loop containing nucleoside triphosphate hydrolases"/>
    <property type="match status" value="1"/>
</dbReference>
<dbReference type="Pfam" id="PF11898">
    <property type="entry name" value="DUF3418"/>
    <property type="match status" value="1"/>
</dbReference>
<evidence type="ECO:0000256" key="2">
    <source>
        <dbReference type="ARBA" id="ARBA00022801"/>
    </source>
</evidence>
<dbReference type="InterPro" id="IPR001650">
    <property type="entry name" value="Helicase_C-like"/>
</dbReference>
<dbReference type="Pfam" id="PF21010">
    <property type="entry name" value="HA2_C"/>
    <property type="match status" value="1"/>
</dbReference>
<dbReference type="SMART" id="SM00847">
    <property type="entry name" value="HA2"/>
    <property type="match status" value="1"/>
</dbReference>
<dbReference type="PANTHER" id="PTHR18934:SF99">
    <property type="entry name" value="ATP-DEPENDENT RNA HELICASE DHX37-RELATED"/>
    <property type="match status" value="1"/>
</dbReference>
<dbReference type="EC" id="3.6.4.13" evidence="8"/>
<reference evidence="8 9" key="1">
    <citation type="submission" date="2019-09" db="EMBL/GenBank/DDBJ databases">
        <title>Taxonomy of Antarctic Massilia spp.: description of Massilia rubra sp. nov., Massilia aquatica sp. nov., Massilia mucilaginosa sp. nov., Massilia frigida sp. nov. isolated from streams, lakes and regoliths.</title>
        <authorList>
            <person name="Holochova P."/>
            <person name="Sedlacek I."/>
            <person name="Kralova S."/>
            <person name="Maslanova I."/>
            <person name="Busse H.-J."/>
            <person name="Stankova E."/>
            <person name="Vrbovska V."/>
            <person name="Kovarovic V."/>
            <person name="Bartak M."/>
            <person name="Svec P."/>
            <person name="Pantucek R."/>
        </authorList>
    </citation>
    <scope>NUCLEOTIDE SEQUENCE [LARGE SCALE GENOMIC DNA]</scope>
    <source>
        <strain evidence="8 9">CCM 8693</strain>
    </source>
</reference>
<keyword evidence="1" id="KW-0547">Nucleotide-binding</keyword>
<dbReference type="InterPro" id="IPR027417">
    <property type="entry name" value="P-loop_NTPase"/>
</dbReference>
<dbReference type="InterPro" id="IPR011709">
    <property type="entry name" value="DEAD-box_helicase_OB_fold"/>
</dbReference>
<feature type="compositionally biased region" description="Low complexity" evidence="5">
    <location>
        <begin position="1068"/>
        <end position="1083"/>
    </location>
</feature>
<dbReference type="InterPro" id="IPR003593">
    <property type="entry name" value="AAA+_ATPase"/>
</dbReference>
<evidence type="ECO:0000259" key="7">
    <source>
        <dbReference type="PROSITE" id="PS51194"/>
    </source>
</evidence>
<dbReference type="Pfam" id="PF04408">
    <property type="entry name" value="WHD_HA2"/>
    <property type="match status" value="1"/>
</dbReference>
<dbReference type="EMBL" id="VVIW01000005">
    <property type="protein sequence ID" value="NHZ40661.1"/>
    <property type="molecule type" value="Genomic_DNA"/>
</dbReference>
<sequence>MAGERQAQAPRAPREGQPAGDRPARASRAPRDGQPAGERPVREGQPAGERPVREGQPAGERPARAPRPPREGQPAGERPARAPREVFRTPLPPITFPEDLPVSGRRQDIARALLENQVIIVSGETGSGKTTQLPKICLELGRGQKGLIGHTQPRRIAASSTAKRIAQELGTPLGVHVGFKVRFTDTLQPGASVKLMTDGILLAETQTDPLLKNYDTIIIDEAHERSLNIDFLLGYLKQLLPRRPDLKVIITSATIDADRFARHFANGDKLAPVIEVSGRLYKVEVRYRPVDRDPVTATPPPAAGKPMPKAQAARDKRDLMDAVVDGVDELCRLGSGDVLVFLPGEREIRDCAEALRKHHPPHVEILPLFARLSVEEQEKVFKITNARRIVLATNVAETSLTVPGIRYVVDAGLARVKRYSFRNKVEQLQVEPIAQSAANQRAGRCGRVADGVCIRLYEENDYLQRPKFTEPEILRSSLAAVILRMKSLHLTDVETFPFIEPPQGRAIADGYQLLQEVGAVDESNDLTPLGHKLAKLPLDPRVGRMILAALENACLTEMLIIASALSVQDPRDRPMEHQQAADEAHKKFADEKSEFLTYIKIWTWFEAAIEHKKTNRQLMETCRTNFLSQVRLREWRDVHSQLLTIVKEQGWRMNELPATYENLHTALLTGLLGNIGFKSEDEPGAGYLGARGIKYHVWPGSSLIKKPGKWIMAAELVETTRLYARCVANIAPEWIERVGSHLLKKSWGEPRWEKRAAQVTASERATLHGLVIYSQRRINYGQFNPSEAREIFIRDALVAGDYDTRAPFFAHNHKLVKEIENLEHKSRRLDVLVDDHLIAAFYDKLIPSDVVNGAGFEKWHKDATFKEPKLLFLNRDELMRHEAAGVTTELFPKAMSVTGIEMQLTYHFEPGSLRDGVTLAVPLFALNQLPRERADWLVPGMLKEKVHLLLKSLPQKLRRHCVPLPDFAARFCERVHEAGKFGRGDLIDAIIADIRSETSLMVMTTDFKPETLPAHHFMNFKVIDEHGRQLDMGRNLATLQAEFGGQARQSFQKLAEVSIPAAPGKVQATATTSAAPAASSKSADPGTQPNAPKVSQHTGLTSWTFGELPELLEIVQGKLTLIGFPALVDKQTHCDLEVFDDPTVATATHRIGLRRLFALQFKEQIKFIEKNIPGLQQMGMQFMAMGSQEELRDQIIQKAIDIACLQDPLPTDAASFNKRKDEGKSRLTLLVNEIARLVSQVLTEFHGLPKKLQGVQAQAAADMQSQLQSLVHKRFLIDNDYAQLAHFPRYLKAINVRLEKLRADPARDAKLMAEWTQSASHFMRAARDRLAGKNTDPKMVEFRWMLEELRVSLYAQELRTPMPVSAKRLQKVWESMQR</sequence>